<keyword evidence="2" id="KW-1185">Reference proteome</keyword>
<dbReference type="Pfam" id="PF01904">
    <property type="entry name" value="DUF72"/>
    <property type="match status" value="1"/>
</dbReference>
<dbReference type="PANTHER" id="PTHR30348">
    <property type="entry name" value="UNCHARACTERIZED PROTEIN YECE"/>
    <property type="match status" value="1"/>
</dbReference>
<dbReference type="Proteomes" id="UP000187495">
    <property type="component" value="Unassembled WGS sequence"/>
</dbReference>
<dbReference type="STRING" id="34061.B0189_02680"/>
<dbReference type="Gene3D" id="3.20.20.410">
    <property type="entry name" value="Protein of unknown function UPF0759"/>
    <property type="match status" value="1"/>
</dbReference>
<protein>
    <submittedName>
        <fullName evidence="1">Uncharacterized conserved protein YecE, DUF72 family</fullName>
    </submittedName>
</protein>
<name>A0A1N7DXY6_9GAMM</name>
<dbReference type="InterPro" id="IPR036520">
    <property type="entry name" value="UPF0759_sf"/>
</dbReference>
<dbReference type="PANTHER" id="PTHR30348:SF13">
    <property type="entry name" value="UPF0759 PROTEIN YUNF"/>
    <property type="match status" value="1"/>
</dbReference>
<dbReference type="AlphaFoldDB" id="A0A1N7DXY6"/>
<reference evidence="2" key="1">
    <citation type="submission" date="2017-01" db="EMBL/GenBank/DDBJ databases">
        <authorList>
            <person name="Varghese N."/>
            <person name="Submissions S."/>
        </authorList>
    </citation>
    <scope>NUCLEOTIDE SEQUENCE [LARGE SCALE GENOMIC DNA]</scope>
    <source>
        <strain evidence="2">DSM 21768</strain>
    </source>
</reference>
<gene>
    <name evidence="1" type="ORF">SAMN02745664_102215</name>
</gene>
<evidence type="ECO:0000313" key="1">
    <source>
        <dbReference type="EMBL" id="SIR80694.1"/>
    </source>
</evidence>
<dbReference type="RefSeq" id="WP_076554681.1">
    <property type="nucleotide sequence ID" value="NZ_FTNU01000002.1"/>
</dbReference>
<proteinExistence type="predicted"/>
<dbReference type="EMBL" id="FTNU01000002">
    <property type="protein sequence ID" value="SIR80694.1"/>
    <property type="molecule type" value="Genomic_DNA"/>
</dbReference>
<sequence>MRNNPQIHLGTGGYADTDLIGTPYPFGTDKADFLSIYAQHYDTVEINSTFHAPIGEKALQGMLEKAEGRLQFSVKLHQDFSHKRTATAEQAVGFLNVLQPLREQGCLANLFVQFPASFERTTANRYYLAELVSWFGDFPLAIEFRHASWHTPSVLDYFHAKPNLIWCNVDYPPNIGLPAFHFYANQRTAYLRLHGRNQNWWQAQSAKARHDYRYSEAELKQLAAFLNQRKSEFDELYLYFQNTTHSHSFYNIESLKGYLVEFGFSTKPKPEFLVGQQSLF</sequence>
<evidence type="ECO:0000313" key="2">
    <source>
        <dbReference type="Proteomes" id="UP000187495"/>
    </source>
</evidence>
<accession>A0A1N7DXY6</accession>
<organism evidence="1 2">
    <name type="scientific">Moraxella cuniculi DSM 21768</name>
    <dbReference type="NCBI Taxonomy" id="1122245"/>
    <lineage>
        <taxon>Bacteria</taxon>
        <taxon>Pseudomonadati</taxon>
        <taxon>Pseudomonadota</taxon>
        <taxon>Gammaproteobacteria</taxon>
        <taxon>Moraxellales</taxon>
        <taxon>Moraxellaceae</taxon>
        <taxon>Moraxella</taxon>
    </lineage>
</organism>
<dbReference type="SUPFAM" id="SSF117396">
    <property type="entry name" value="TM1631-like"/>
    <property type="match status" value="1"/>
</dbReference>
<dbReference type="InterPro" id="IPR002763">
    <property type="entry name" value="DUF72"/>
</dbReference>